<reference evidence="1 2" key="1">
    <citation type="journal article" date="2019" name="New Phytol.">
        <title>Comparative genomics reveals unique wood-decay strategies and fruiting body development in the Schizophyllaceae.</title>
        <authorList>
            <person name="Almasi E."/>
            <person name="Sahu N."/>
            <person name="Krizsan K."/>
            <person name="Balint B."/>
            <person name="Kovacs G.M."/>
            <person name="Kiss B."/>
            <person name="Cseklye J."/>
            <person name="Drula E."/>
            <person name="Henrissat B."/>
            <person name="Nagy I."/>
            <person name="Chovatia M."/>
            <person name="Adam C."/>
            <person name="LaButti K."/>
            <person name="Lipzen A."/>
            <person name="Riley R."/>
            <person name="Grigoriev I.V."/>
            <person name="Nagy L.G."/>
        </authorList>
    </citation>
    <scope>NUCLEOTIDE SEQUENCE [LARGE SCALE GENOMIC DNA]</scope>
    <source>
        <strain evidence="1 2">NL-1724</strain>
    </source>
</reference>
<accession>A0A550CHB0</accession>
<dbReference type="AlphaFoldDB" id="A0A550CHB0"/>
<comment type="caution">
    <text evidence="1">The sequence shown here is derived from an EMBL/GenBank/DDBJ whole genome shotgun (WGS) entry which is preliminary data.</text>
</comment>
<evidence type="ECO:0000313" key="1">
    <source>
        <dbReference type="EMBL" id="TRM64173.1"/>
    </source>
</evidence>
<gene>
    <name evidence="1" type="ORF">BD626DRAFT_494032</name>
</gene>
<sequence length="55" mass="6295">MVTHAHVVELSSTCRWYARLTCKVCRRESPWCSSGNLQRNVELGSCYLLTAVHEI</sequence>
<name>A0A550CHB0_9AGAR</name>
<dbReference type="EMBL" id="VDMD01000008">
    <property type="protein sequence ID" value="TRM64173.1"/>
    <property type="molecule type" value="Genomic_DNA"/>
</dbReference>
<protein>
    <submittedName>
        <fullName evidence="1">Uncharacterized protein</fullName>
    </submittedName>
</protein>
<evidence type="ECO:0000313" key="2">
    <source>
        <dbReference type="Proteomes" id="UP000320762"/>
    </source>
</evidence>
<proteinExistence type="predicted"/>
<organism evidence="1 2">
    <name type="scientific">Schizophyllum amplum</name>
    <dbReference type="NCBI Taxonomy" id="97359"/>
    <lineage>
        <taxon>Eukaryota</taxon>
        <taxon>Fungi</taxon>
        <taxon>Dikarya</taxon>
        <taxon>Basidiomycota</taxon>
        <taxon>Agaricomycotina</taxon>
        <taxon>Agaricomycetes</taxon>
        <taxon>Agaricomycetidae</taxon>
        <taxon>Agaricales</taxon>
        <taxon>Schizophyllaceae</taxon>
        <taxon>Schizophyllum</taxon>
    </lineage>
</organism>
<dbReference type="Proteomes" id="UP000320762">
    <property type="component" value="Unassembled WGS sequence"/>
</dbReference>
<keyword evidence="2" id="KW-1185">Reference proteome</keyword>